<organism evidence="2 3">
    <name type="scientific">Serratia ficaria</name>
    <dbReference type="NCBI Taxonomy" id="61651"/>
    <lineage>
        <taxon>Bacteria</taxon>
        <taxon>Pseudomonadati</taxon>
        <taxon>Pseudomonadota</taxon>
        <taxon>Gammaproteobacteria</taxon>
        <taxon>Enterobacterales</taxon>
        <taxon>Yersiniaceae</taxon>
        <taxon>Serratia</taxon>
    </lineage>
</organism>
<accession>A0A240BQU3</accession>
<dbReference type="NCBIfam" id="NF047398">
    <property type="entry name" value="AAA_KGGVGR"/>
    <property type="match status" value="1"/>
</dbReference>
<dbReference type="EMBL" id="LT906479">
    <property type="protein sequence ID" value="SNV98084.1"/>
    <property type="molecule type" value="Genomic_DNA"/>
</dbReference>
<evidence type="ECO:0000259" key="1">
    <source>
        <dbReference type="Pfam" id="PF13614"/>
    </source>
</evidence>
<dbReference type="OrthoDB" id="9804460at2"/>
<proteinExistence type="predicted"/>
<dbReference type="GeneID" id="75026850"/>
<dbReference type="Gene3D" id="3.40.50.300">
    <property type="entry name" value="P-loop containing nucleotide triphosphate hydrolases"/>
    <property type="match status" value="1"/>
</dbReference>
<dbReference type="PANTHER" id="PTHR13696">
    <property type="entry name" value="P-LOOP CONTAINING NUCLEOSIDE TRIPHOSPHATE HYDROLASE"/>
    <property type="match status" value="1"/>
</dbReference>
<dbReference type="InterPro" id="IPR025669">
    <property type="entry name" value="AAA_dom"/>
</dbReference>
<dbReference type="Proteomes" id="UP000215134">
    <property type="component" value="Chromosome 1"/>
</dbReference>
<dbReference type="KEGG" id="sfj:SAMEA4384070_1685"/>
<sequence length="458" mass="51230">MNKKIYFDDSLPIFAKFVSEELGVAALENNYFLRDAEGRLSVIVLDDKIDKENRTRLATKAKDYLGDYVDDNDFVFSTPDELFDESLKDIGIASKITLSSSFYSGNVFLFERRIIGSDWLKKTKQETNNPVRIVFSSIKGGVGRSTALCVVASALAQEGKRVLAIDMDLEAPGLGNMLLTEKTLPKYGLLDFFVEKNVSKVNGSSYIDMVSSSWISSGKGRVDVIPALGESSFNNPENVLGKIARSYLSTTDCAGNNFSFIDYMDILVDKFSDPTRYDVILIDARSGLHETTASAMVGLGANIFCFGVDQPQTFAGYDLLFSHLSIFNNIDPSWLNRFNFVQAKASDGQDKRDLFAQKMEAKIASYFSKKEADDDINVASLKDTFEVEWDDTESVELITEEIDVINPIISILDDSRFSDFDPISNRDILTSNFYDVTFKLLLERVRSILEESLEGEEI</sequence>
<dbReference type="InterPro" id="IPR050678">
    <property type="entry name" value="DNA_Partitioning_ATPase"/>
</dbReference>
<evidence type="ECO:0000313" key="2">
    <source>
        <dbReference type="EMBL" id="SNV98084.1"/>
    </source>
</evidence>
<dbReference type="PANTHER" id="PTHR13696:SF52">
    <property type="entry name" value="PARA FAMILY PROTEIN CT_582"/>
    <property type="match status" value="1"/>
</dbReference>
<keyword evidence="3" id="KW-1185">Reference proteome</keyword>
<dbReference type="AlphaFoldDB" id="A0A240BQU3"/>
<reference evidence="2 3" key="1">
    <citation type="submission" date="2017-06" db="EMBL/GenBank/DDBJ databases">
        <authorList>
            <consortium name="Pathogen Informatics"/>
        </authorList>
    </citation>
    <scope>NUCLEOTIDE SEQUENCE [LARGE SCALE GENOMIC DNA]</scope>
    <source>
        <strain evidence="2 3">NCTC12148</strain>
    </source>
</reference>
<dbReference type="SUPFAM" id="SSF52540">
    <property type="entry name" value="P-loop containing nucleoside triphosphate hydrolases"/>
    <property type="match status" value="1"/>
</dbReference>
<dbReference type="RefSeq" id="WP_095096709.1">
    <property type="nucleotide sequence ID" value="NZ_CAMIQD010000002.1"/>
</dbReference>
<dbReference type="Pfam" id="PF13614">
    <property type="entry name" value="AAA_31"/>
    <property type="match status" value="1"/>
</dbReference>
<feature type="domain" description="AAA" evidence="1">
    <location>
        <begin position="133"/>
        <end position="179"/>
    </location>
</feature>
<name>A0A240BQU3_SERFI</name>
<protein>
    <submittedName>
        <fullName evidence="2">Septum formation inhibitor-activating ATPase</fullName>
    </submittedName>
</protein>
<gene>
    <name evidence="2" type="ORF">SAMEA4384070_01685</name>
</gene>
<evidence type="ECO:0000313" key="3">
    <source>
        <dbReference type="Proteomes" id="UP000215134"/>
    </source>
</evidence>
<dbReference type="InterPro" id="IPR027417">
    <property type="entry name" value="P-loop_NTPase"/>
</dbReference>